<organism evidence="2 3">
    <name type="scientific">Pseudidiomarina halophila</name>
    <dbReference type="NCBI Taxonomy" id="1449799"/>
    <lineage>
        <taxon>Bacteria</taxon>
        <taxon>Pseudomonadati</taxon>
        <taxon>Pseudomonadota</taxon>
        <taxon>Gammaproteobacteria</taxon>
        <taxon>Alteromonadales</taxon>
        <taxon>Idiomarinaceae</taxon>
        <taxon>Pseudidiomarina</taxon>
    </lineage>
</organism>
<evidence type="ECO:0008006" key="4">
    <source>
        <dbReference type="Google" id="ProtNLM"/>
    </source>
</evidence>
<feature type="transmembrane region" description="Helical" evidence="1">
    <location>
        <begin position="116"/>
        <end position="135"/>
    </location>
</feature>
<accession>A0A432Y0V5</accession>
<dbReference type="Pfam" id="PF11086">
    <property type="entry name" value="DUF2878"/>
    <property type="match status" value="1"/>
</dbReference>
<dbReference type="AlphaFoldDB" id="A0A432Y0V5"/>
<sequence length="184" mass="20296">MSLTVAGWLAKDNLRRIAGLLWFDLVWFSTVAGRNDWLLIAVPIVAVQIYLSSTRQGFNWLLYVQLLVLGLALEGTVVVLGILDFTGGWLPLWLIALWLGFAAMVTTTLDWLSGRYVLAGLLGAASGPLTYAIGSRLGAAELLVDEYLMWIAYGVLWAAYMVVFAYLMQRNAVAYARSKEESNG</sequence>
<proteinExistence type="predicted"/>
<feature type="transmembrane region" description="Helical" evidence="1">
    <location>
        <begin position="60"/>
        <end position="83"/>
    </location>
</feature>
<dbReference type="RefSeq" id="WP_126762104.1">
    <property type="nucleotide sequence ID" value="NZ_JBHLTZ010000004.1"/>
</dbReference>
<keyword evidence="1" id="KW-1133">Transmembrane helix</keyword>
<gene>
    <name evidence="2" type="ORF">CWI69_04050</name>
</gene>
<evidence type="ECO:0000313" key="2">
    <source>
        <dbReference type="EMBL" id="RUO54590.1"/>
    </source>
</evidence>
<dbReference type="OrthoDB" id="6522758at2"/>
<feature type="transmembrane region" description="Helical" evidence="1">
    <location>
        <begin position="37"/>
        <end position="53"/>
    </location>
</feature>
<feature type="transmembrane region" description="Helical" evidence="1">
    <location>
        <begin position="147"/>
        <end position="168"/>
    </location>
</feature>
<dbReference type="InterPro" id="IPR021306">
    <property type="entry name" value="DUF2878"/>
</dbReference>
<keyword evidence="1" id="KW-0472">Membrane</keyword>
<evidence type="ECO:0000313" key="3">
    <source>
        <dbReference type="Proteomes" id="UP000287198"/>
    </source>
</evidence>
<dbReference type="Proteomes" id="UP000287198">
    <property type="component" value="Unassembled WGS sequence"/>
</dbReference>
<keyword evidence="3" id="KW-1185">Reference proteome</keyword>
<keyword evidence="1" id="KW-0812">Transmembrane</keyword>
<feature type="transmembrane region" description="Helical" evidence="1">
    <location>
        <begin position="89"/>
        <end position="109"/>
    </location>
</feature>
<evidence type="ECO:0000256" key="1">
    <source>
        <dbReference type="SAM" id="Phobius"/>
    </source>
</evidence>
<dbReference type="EMBL" id="PIPW01000001">
    <property type="protein sequence ID" value="RUO54590.1"/>
    <property type="molecule type" value="Genomic_DNA"/>
</dbReference>
<comment type="caution">
    <text evidence="2">The sequence shown here is derived from an EMBL/GenBank/DDBJ whole genome shotgun (WGS) entry which is preliminary data.</text>
</comment>
<protein>
    <recommendedName>
        <fullName evidence="4">DUF2878 domain-containing protein</fullName>
    </recommendedName>
</protein>
<reference evidence="3" key="1">
    <citation type="journal article" date="2018" name="Front. Microbiol.">
        <title>Genome-Based Analysis Reveals the Taxonomy and Diversity of the Family Idiomarinaceae.</title>
        <authorList>
            <person name="Liu Y."/>
            <person name="Lai Q."/>
            <person name="Shao Z."/>
        </authorList>
    </citation>
    <scope>NUCLEOTIDE SEQUENCE [LARGE SCALE GENOMIC DNA]</scope>
    <source>
        <strain evidence="3">BH195</strain>
    </source>
</reference>
<name>A0A432Y0V5_9GAMM</name>